<dbReference type="WBParaSite" id="BPAG_0001006301-mRNA-1">
    <property type="protein sequence ID" value="BPAG_0001006301-mRNA-1"/>
    <property type="gene ID" value="BPAG_0001006301"/>
</dbReference>
<evidence type="ECO:0000256" key="2">
    <source>
        <dbReference type="SAM" id="MobiDB-lite"/>
    </source>
</evidence>
<feature type="region of interest" description="Disordered" evidence="2">
    <location>
        <begin position="620"/>
        <end position="682"/>
    </location>
</feature>
<feature type="compositionally biased region" description="Low complexity" evidence="2">
    <location>
        <begin position="359"/>
        <end position="370"/>
    </location>
</feature>
<feature type="compositionally biased region" description="Basic and acidic residues" evidence="2">
    <location>
        <begin position="590"/>
        <end position="600"/>
    </location>
</feature>
<sequence>MPENEPIRRFVPLPTQFLQEEEPSDTDEDDDEQNAEYNQPLAHFQHPAARSALTSTQDHHLQPFSSGRAISSSTFYGISQRSLNYGQNHGVADDMSSGQTLRNFMGRHIPKNDDCSQNSYDYQEVFDDPHQLIPSYHEYSITDSPTHSYSPTSGDSAGIPEYFISRGASTVMRSGGLGYGSHTSEQGNTVFCEPQQRLQEPKVISNESNRVGSRNFTHILYKFKRVFEVEQNVRVSSLGYVRRKNVLLSGSQCSSELMKCLCAAILMLSRKYTVVGHTVEGQPIYALQSVRTQDRPRLHQGSLYRVMESSAQPRYVFLRQQVGPARRPQRDDINSPNENYRAVAREIVAKALEDKRQKQQFSQESQPSSSGISGTAGKPKKKLVAPDDGESEKISGSTVAAQVAAIQRFSTPLGWKQMGSWLKTAEANEDWSRLKLLLSQCSQLYLTDLFKANLTLELLQSNDTPKFVRKLSKTCPDQDVRKISGDLVIRWKRLVSAPPQQVPEELKKVGSAKRKTPHPASGGASKAKVKKDNLETTKTAEKEVDGSKQKDISGNKVEFSKKSPSIEYPEKLDASSVKAEKSMKASSSKTKVEKAEKLNESAKAVSNKLNEFNMFEKLGEERKEKKRRPKTAKTYTSKFRSTGTVLDSPSSPFHATGLEGDDEGTTSKSSASTMVTSKKKGSLPSKALLDAKKRAAVPTSVSKVSAINASLPISSAPFVDKKPVSHTPARVMMSNTFMDALMDPGHKKPPPKQAKKRSTLNLKPSISVIPSVMEGLYSDTSKSLNKEKQDEGSVEEKKELIVEEPNIVPIGNRKIRFADENGQELVEVRYFEVEEGERC</sequence>
<comment type="subcellular location">
    <subcellularLocation>
        <location evidence="1">Nucleus</location>
    </subcellularLocation>
</comment>
<dbReference type="EMBL" id="UZAD01013173">
    <property type="protein sequence ID" value="VDN91211.1"/>
    <property type="molecule type" value="Genomic_DNA"/>
</dbReference>
<dbReference type="GO" id="GO:0072357">
    <property type="term" value="C:PTW/PP1 phosphatase complex"/>
    <property type="evidence" value="ECO:0007669"/>
    <property type="project" value="TreeGrafter"/>
</dbReference>
<feature type="compositionally biased region" description="Acidic residues" evidence="2">
    <location>
        <begin position="19"/>
        <end position="34"/>
    </location>
</feature>
<dbReference type="PROSITE" id="PS51319">
    <property type="entry name" value="TFIIS_N"/>
    <property type="match status" value="1"/>
</dbReference>
<evidence type="ECO:0000313" key="6">
    <source>
        <dbReference type="WBParaSite" id="BPAG_0001006301-mRNA-1"/>
    </source>
</evidence>
<reference evidence="6" key="1">
    <citation type="submission" date="2017-02" db="UniProtKB">
        <authorList>
            <consortium name="WormBaseParasite"/>
        </authorList>
    </citation>
    <scope>IDENTIFICATION</scope>
</reference>
<dbReference type="PANTHER" id="PTHR46557:SF1">
    <property type="entry name" value="SERINE_THREONINE-PROTEIN PHOSPHATASE 1 REGULATORY SUBUNIT 10"/>
    <property type="match status" value="1"/>
</dbReference>
<keyword evidence="5" id="KW-1185">Reference proteome</keyword>
<reference evidence="4 5" key="2">
    <citation type="submission" date="2018-11" db="EMBL/GenBank/DDBJ databases">
        <authorList>
            <consortium name="Pathogen Informatics"/>
        </authorList>
    </citation>
    <scope>NUCLEOTIDE SEQUENCE [LARGE SCALE GENOMIC DNA]</scope>
</reference>
<dbReference type="InterPro" id="IPR035441">
    <property type="entry name" value="TFIIS/LEDGF_dom_sf"/>
</dbReference>
<feature type="compositionally biased region" description="Polar residues" evidence="2">
    <location>
        <begin position="666"/>
        <end position="676"/>
    </location>
</feature>
<dbReference type="Pfam" id="PF08711">
    <property type="entry name" value="Med26"/>
    <property type="match status" value="1"/>
</dbReference>
<dbReference type="Proteomes" id="UP000278627">
    <property type="component" value="Unassembled WGS sequence"/>
</dbReference>
<dbReference type="AlphaFoldDB" id="A0A0N4TNI9"/>
<feature type="compositionally biased region" description="Basic and acidic residues" evidence="2">
    <location>
        <begin position="530"/>
        <end position="561"/>
    </location>
</feature>
<evidence type="ECO:0000256" key="1">
    <source>
        <dbReference type="PROSITE-ProRule" id="PRU00649"/>
    </source>
</evidence>
<name>A0A0N4TNI9_BRUPA</name>
<dbReference type="STRING" id="6280.A0A0N4TNI9"/>
<feature type="compositionally biased region" description="Basic residues" evidence="2">
    <location>
        <begin position="747"/>
        <end position="758"/>
    </location>
</feature>
<dbReference type="PANTHER" id="PTHR46557">
    <property type="entry name" value="SERINE/THREONINE-PROTEIN PHOSPHATASE 1 REGULATORY SUBUNIT 10-RELATED"/>
    <property type="match status" value="1"/>
</dbReference>
<dbReference type="SUPFAM" id="SSF47676">
    <property type="entry name" value="Conserved domain common to transcription factors TFIIS, elongin A, CRSP70"/>
    <property type="match status" value="1"/>
</dbReference>
<keyword evidence="1" id="KW-0539">Nucleus</keyword>
<feature type="domain" description="TFIIS N-terminal" evidence="3">
    <location>
        <begin position="416"/>
        <end position="498"/>
    </location>
</feature>
<feature type="compositionally biased region" description="Basic and acidic residues" evidence="2">
    <location>
        <begin position="568"/>
        <end position="583"/>
    </location>
</feature>
<evidence type="ECO:0000313" key="4">
    <source>
        <dbReference type="EMBL" id="VDN91211.1"/>
    </source>
</evidence>
<evidence type="ECO:0000259" key="3">
    <source>
        <dbReference type="PROSITE" id="PS51319"/>
    </source>
</evidence>
<feature type="region of interest" description="Disordered" evidence="2">
    <location>
        <begin position="741"/>
        <end position="761"/>
    </location>
</feature>
<dbReference type="GO" id="GO:0008157">
    <property type="term" value="F:protein phosphatase 1 binding"/>
    <property type="evidence" value="ECO:0007669"/>
    <property type="project" value="TreeGrafter"/>
</dbReference>
<evidence type="ECO:0000313" key="5">
    <source>
        <dbReference type="Proteomes" id="UP000278627"/>
    </source>
</evidence>
<feature type="region of interest" description="Disordered" evidence="2">
    <location>
        <begin position="502"/>
        <end position="601"/>
    </location>
</feature>
<dbReference type="GO" id="GO:0005634">
    <property type="term" value="C:nucleus"/>
    <property type="evidence" value="ECO:0007669"/>
    <property type="project" value="UniProtKB-SubCell"/>
</dbReference>
<organism evidence="6">
    <name type="scientific">Brugia pahangi</name>
    <name type="common">Filarial nematode worm</name>
    <dbReference type="NCBI Taxonomy" id="6280"/>
    <lineage>
        <taxon>Eukaryota</taxon>
        <taxon>Metazoa</taxon>
        <taxon>Ecdysozoa</taxon>
        <taxon>Nematoda</taxon>
        <taxon>Chromadorea</taxon>
        <taxon>Rhabditida</taxon>
        <taxon>Spirurina</taxon>
        <taxon>Spiruromorpha</taxon>
        <taxon>Filarioidea</taxon>
        <taxon>Onchocercidae</taxon>
        <taxon>Brugia</taxon>
    </lineage>
</organism>
<feature type="region of interest" description="Disordered" evidence="2">
    <location>
        <begin position="355"/>
        <end position="395"/>
    </location>
</feature>
<proteinExistence type="predicted"/>
<dbReference type="Gene3D" id="1.20.930.10">
    <property type="entry name" value="Conserved domain common to transcription factors TFIIS, elongin A, CRSP70"/>
    <property type="match status" value="1"/>
</dbReference>
<dbReference type="GO" id="GO:0000785">
    <property type="term" value="C:chromatin"/>
    <property type="evidence" value="ECO:0007669"/>
    <property type="project" value="TreeGrafter"/>
</dbReference>
<gene>
    <name evidence="4" type="ORF">BPAG_LOCUS10025</name>
</gene>
<protein>
    <submittedName>
        <fullName evidence="6">TFIIS N-terminal domain-containing protein</fullName>
    </submittedName>
</protein>
<feature type="region of interest" description="Disordered" evidence="2">
    <location>
        <begin position="1"/>
        <end position="36"/>
    </location>
</feature>
<feature type="compositionally biased region" description="Polar residues" evidence="2">
    <location>
        <begin position="633"/>
        <end position="653"/>
    </location>
</feature>
<dbReference type="InterPro" id="IPR017923">
    <property type="entry name" value="TFIIS_N"/>
</dbReference>
<accession>A0A0N4TNI9</accession>